<reference evidence="2 3" key="1">
    <citation type="submission" date="2017-08" db="EMBL/GenBank/DDBJ databases">
        <authorList>
            <person name="Chaillou S."/>
        </authorList>
    </citation>
    <scope>NUCLEOTIDE SEQUENCE [LARGE SCALE GENOMIC DNA]</scope>
    <source>
        <strain evidence="2 3">MFPA15A1205</strain>
    </source>
</reference>
<sequence length="320" mass="36140">MVIPMTGFHPLQIRVVKMNKPFISLCPEVTRAHALTLMDWLEDERVTCYLSDSRDVSRTLEHAIDRTQLPILTHLFNRGGRFFMAYDRYDDPVGFVRLIKTGSECEIVLAIGDSEKWGRNLGARTIREGMKIAFLDMRAKKLIAKIHPDNARSLKAFLRSGFKLESETPTLKSFSMTAGRYLQLLREGAVDDATRIYITEIDKARLESLIALEQGPVVVELEHELERAVVVNPQQVASNVVTMNSRALLQLDGEEMEVALVYPEDADSNAGKYSVSSDIGAAILGYQEGDAINWRISDRTRRIEIRKVLYQPEAAGDFHL</sequence>
<accession>A0AAX2HF61</accession>
<dbReference type="InterPro" id="IPR001437">
    <property type="entry name" value="Tscrpt_elong_fac_GreA/B_C"/>
</dbReference>
<dbReference type="Gene3D" id="1.10.286.20">
    <property type="match status" value="1"/>
</dbReference>
<dbReference type="Pfam" id="PF13302">
    <property type="entry name" value="Acetyltransf_3"/>
    <property type="match status" value="1"/>
</dbReference>
<dbReference type="InterPro" id="IPR000182">
    <property type="entry name" value="GNAT_dom"/>
</dbReference>
<dbReference type="GO" id="GO:0032784">
    <property type="term" value="P:regulation of DNA-templated transcription elongation"/>
    <property type="evidence" value="ECO:0007669"/>
    <property type="project" value="InterPro"/>
</dbReference>
<dbReference type="InterPro" id="IPR023459">
    <property type="entry name" value="Tscrpt_elong_fac_GreA/B_fam"/>
</dbReference>
<dbReference type="EMBL" id="OBKZ01000052">
    <property type="protein sequence ID" value="SOB54935.1"/>
    <property type="molecule type" value="Genomic_DNA"/>
</dbReference>
<dbReference type="PANTHER" id="PTHR30437:SF5">
    <property type="entry name" value="REGULATOR OF NUCLEOSIDE DIPHOSPHATE KINASE"/>
    <property type="match status" value="1"/>
</dbReference>
<dbReference type="GO" id="GO:0003677">
    <property type="term" value="F:DNA binding"/>
    <property type="evidence" value="ECO:0007669"/>
    <property type="project" value="InterPro"/>
</dbReference>
<dbReference type="GO" id="GO:0070063">
    <property type="term" value="F:RNA polymerase binding"/>
    <property type="evidence" value="ECO:0007669"/>
    <property type="project" value="InterPro"/>
</dbReference>
<dbReference type="PANTHER" id="PTHR30437">
    <property type="entry name" value="TRANSCRIPTION ELONGATION FACTOR GREA"/>
    <property type="match status" value="1"/>
</dbReference>
<evidence type="ECO:0000259" key="1">
    <source>
        <dbReference type="PROSITE" id="PS51186"/>
    </source>
</evidence>
<dbReference type="GO" id="GO:0016747">
    <property type="term" value="F:acyltransferase activity, transferring groups other than amino-acyl groups"/>
    <property type="evidence" value="ECO:0007669"/>
    <property type="project" value="InterPro"/>
</dbReference>
<dbReference type="SUPFAM" id="SSF54534">
    <property type="entry name" value="FKBP-like"/>
    <property type="match status" value="1"/>
</dbReference>
<dbReference type="Gene3D" id="3.10.50.30">
    <property type="entry name" value="Transcription elongation factor, GreA/GreB, C-terminal domain"/>
    <property type="match status" value="1"/>
</dbReference>
<feature type="domain" description="N-acetyltransferase" evidence="1">
    <location>
        <begin position="44"/>
        <end position="187"/>
    </location>
</feature>
<evidence type="ECO:0000313" key="2">
    <source>
        <dbReference type="EMBL" id="SOB54935.1"/>
    </source>
</evidence>
<dbReference type="PROSITE" id="PS51186">
    <property type="entry name" value="GNAT"/>
    <property type="match status" value="1"/>
</dbReference>
<name>A0AAX2HF61_9PSED</name>
<proteinExistence type="predicted"/>
<dbReference type="InterPro" id="IPR029462">
    <property type="entry name" value="Rnk_N"/>
</dbReference>
<organism evidence="2 3">
    <name type="scientific">Pseudomonas lundensis</name>
    <dbReference type="NCBI Taxonomy" id="86185"/>
    <lineage>
        <taxon>Bacteria</taxon>
        <taxon>Pseudomonadati</taxon>
        <taxon>Pseudomonadota</taxon>
        <taxon>Gammaproteobacteria</taxon>
        <taxon>Pseudomonadales</taxon>
        <taxon>Pseudomonadaceae</taxon>
        <taxon>Pseudomonas</taxon>
    </lineage>
</organism>
<gene>
    <name evidence="2" type="ORF">PLUA15_560066</name>
</gene>
<comment type="caution">
    <text evidence="2">The sequence shown here is derived from an EMBL/GenBank/DDBJ whole genome shotgun (WGS) entry which is preliminary data.</text>
</comment>
<protein>
    <submittedName>
        <fullName evidence="2">Acetyltransferase, GNAT family</fullName>
    </submittedName>
</protein>
<evidence type="ECO:0000313" key="3">
    <source>
        <dbReference type="Proteomes" id="UP000219564"/>
    </source>
</evidence>
<dbReference type="Gene3D" id="3.40.630.30">
    <property type="match status" value="1"/>
</dbReference>
<dbReference type="Pfam" id="PF14760">
    <property type="entry name" value="Rnk_N"/>
    <property type="match status" value="1"/>
</dbReference>
<dbReference type="GO" id="GO:0006354">
    <property type="term" value="P:DNA-templated transcription elongation"/>
    <property type="evidence" value="ECO:0007669"/>
    <property type="project" value="TreeGrafter"/>
</dbReference>
<dbReference type="InterPro" id="IPR036953">
    <property type="entry name" value="GreA/GreB_C_sf"/>
</dbReference>
<dbReference type="Proteomes" id="UP000219564">
    <property type="component" value="Unassembled WGS sequence"/>
</dbReference>
<dbReference type="Pfam" id="PF01272">
    <property type="entry name" value="GreA_GreB"/>
    <property type="match status" value="1"/>
</dbReference>
<dbReference type="InterPro" id="IPR016181">
    <property type="entry name" value="Acyl_CoA_acyltransferase"/>
</dbReference>
<dbReference type="SUPFAM" id="SSF55729">
    <property type="entry name" value="Acyl-CoA N-acyltransferases (Nat)"/>
    <property type="match status" value="1"/>
</dbReference>
<dbReference type="RefSeq" id="WP_097192831.1">
    <property type="nucleotide sequence ID" value="NZ_OBKZ01000052.1"/>
</dbReference>
<dbReference type="AlphaFoldDB" id="A0AAX2HF61"/>